<keyword evidence="4" id="KW-1185">Reference proteome</keyword>
<evidence type="ECO:0000259" key="1">
    <source>
        <dbReference type="Pfam" id="PF01609"/>
    </source>
</evidence>
<dbReference type="Pfam" id="PF13340">
    <property type="entry name" value="DUF4096"/>
    <property type="match status" value="1"/>
</dbReference>
<gene>
    <name evidence="3" type="ORF">LACZS2_000030</name>
</gene>
<dbReference type="GeneID" id="93267758"/>
<sequence>MIGYPSDITRQQFELIRPDLEAVRQRTRPRQVDLYEIFNAVLYILRTGSQWRQLPHDFPKWQTVYGYFRRWSEPIDEVGHSQLDLILKKLSIKGRLHMGRSAPTSFIILDAQSVKNTETAENKGYDGGKKISGIKRHLAVDINGWPQAIHITTANVSERDGAVALLALNSEQFRLVKRVMADGGYTGENFAGLVQSTIGAEMIIAKQSDLKHGRITPQRWVVERSFSWLDKCRRLWRNCERYLQTSRIMVALAFIRLLLKRY</sequence>
<dbReference type="Pfam" id="PF01609">
    <property type="entry name" value="DDE_Tnp_1"/>
    <property type="match status" value="1"/>
</dbReference>
<dbReference type="RefSeq" id="WP_093997732.1">
    <property type="nucleotide sequence ID" value="NZ_CP132484.1"/>
</dbReference>
<feature type="domain" description="Transposase IS4-like" evidence="1">
    <location>
        <begin position="103"/>
        <end position="257"/>
    </location>
</feature>
<dbReference type="PANTHER" id="PTHR30007">
    <property type="entry name" value="PHP DOMAIN PROTEIN"/>
    <property type="match status" value="1"/>
</dbReference>
<feature type="domain" description="Insertion element IS402-like" evidence="2">
    <location>
        <begin position="8"/>
        <end position="73"/>
    </location>
</feature>
<organism evidence="3 4">
    <name type="scientific">Lacticaseibacillus zeae subsp. silagei</name>
    <dbReference type="NCBI Taxonomy" id="3068307"/>
    <lineage>
        <taxon>Bacteria</taxon>
        <taxon>Bacillati</taxon>
        <taxon>Bacillota</taxon>
        <taxon>Bacilli</taxon>
        <taxon>Lactobacillales</taxon>
        <taxon>Lactobacillaceae</taxon>
        <taxon>Lacticaseibacillus</taxon>
    </lineage>
</organism>
<accession>A0ABD7Z8Z8</accession>
<dbReference type="NCBIfam" id="NF033580">
    <property type="entry name" value="transpos_IS5_3"/>
    <property type="match status" value="1"/>
</dbReference>
<dbReference type="Proteomes" id="UP001229832">
    <property type="component" value="Chromosome"/>
</dbReference>
<dbReference type="PANTHER" id="PTHR30007:SF0">
    <property type="entry name" value="TRANSPOSASE"/>
    <property type="match status" value="1"/>
</dbReference>
<evidence type="ECO:0000313" key="3">
    <source>
        <dbReference type="EMBL" id="WLV83650.1"/>
    </source>
</evidence>
<evidence type="ECO:0000259" key="2">
    <source>
        <dbReference type="Pfam" id="PF13340"/>
    </source>
</evidence>
<protein>
    <submittedName>
        <fullName evidence="3">IS5 family transposase</fullName>
    </submittedName>
</protein>
<dbReference type="AlphaFoldDB" id="A0ABD7Z8Z8"/>
<dbReference type="EMBL" id="CP132485">
    <property type="protein sequence ID" value="WLV83650.1"/>
    <property type="molecule type" value="Genomic_DNA"/>
</dbReference>
<evidence type="ECO:0000313" key="4">
    <source>
        <dbReference type="Proteomes" id="UP001229832"/>
    </source>
</evidence>
<proteinExistence type="predicted"/>
<reference evidence="3 4" key="1">
    <citation type="submission" date="2023-08" db="EMBL/GenBank/DDBJ databases">
        <authorList>
            <person name="Buchebner-Jance M."/>
        </authorList>
    </citation>
    <scope>NUCLEOTIDE SEQUENCE [LARGE SCALE GENOMIC DNA]</scope>
    <source>
        <strain evidence="3 4">NCIMB 15475</strain>
    </source>
</reference>
<dbReference type="InterPro" id="IPR025161">
    <property type="entry name" value="IS402-like_dom"/>
</dbReference>
<name>A0ABD7Z8Z8_LACZE</name>
<dbReference type="InterPro" id="IPR002559">
    <property type="entry name" value="Transposase_11"/>
</dbReference>